<evidence type="ECO:0000313" key="3">
    <source>
        <dbReference type="Proteomes" id="UP000317371"/>
    </source>
</evidence>
<organism evidence="2 3">
    <name type="scientific">Litorilinea aerophila</name>
    <dbReference type="NCBI Taxonomy" id="1204385"/>
    <lineage>
        <taxon>Bacteria</taxon>
        <taxon>Bacillati</taxon>
        <taxon>Chloroflexota</taxon>
        <taxon>Caldilineae</taxon>
        <taxon>Caldilineales</taxon>
        <taxon>Caldilineaceae</taxon>
        <taxon>Litorilinea</taxon>
    </lineage>
</organism>
<dbReference type="RefSeq" id="WP_141610829.1">
    <property type="nucleotide sequence ID" value="NZ_VIGC02000018.1"/>
</dbReference>
<keyword evidence="1" id="KW-0812">Transmembrane</keyword>
<gene>
    <name evidence="2" type="ORF">FKZ61_14310</name>
</gene>
<evidence type="ECO:0008006" key="4">
    <source>
        <dbReference type="Google" id="ProtNLM"/>
    </source>
</evidence>
<dbReference type="Proteomes" id="UP000317371">
    <property type="component" value="Unassembled WGS sequence"/>
</dbReference>
<evidence type="ECO:0000256" key="1">
    <source>
        <dbReference type="SAM" id="Phobius"/>
    </source>
</evidence>
<feature type="transmembrane region" description="Helical" evidence="1">
    <location>
        <begin position="172"/>
        <end position="191"/>
    </location>
</feature>
<evidence type="ECO:0000313" key="2">
    <source>
        <dbReference type="EMBL" id="TQE94977.1"/>
    </source>
</evidence>
<reference evidence="2 3" key="1">
    <citation type="submission" date="2019-06" db="EMBL/GenBank/DDBJ databases">
        <title>Genome sequence of Litorilinea aerophila BAA-2444.</title>
        <authorList>
            <person name="Maclea K.S."/>
            <person name="Maurais E.G."/>
            <person name="Iannazzi L.C."/>
        </authorList>
    </citation>
    <scope>NUCLEOTIDE SEQUENCE [LARGE SCALE GENOMIC DNA]</scope>
    <source>
        <strain evidence="2 3">ATCC BAA-2444</strain>
    </source>
</reference>
<accession>A0A540VE17</accession>
<dbReference type="EMBL" id="VIGC01000018">
    <property type="protein sequence ID" value="TQE94977.1"/>
    <property type="molecule type" value="Genomic_DNA"/>
</dbReference>
<feature type="transmembrane region" description="Helical" evidence="1">
    <location>
        <begin position="225"/>
        <end position="252"/>
    </location>
</feature>
<dbReference type="InParanoid" id="A0A540VE17"/>
<feature type="transmembrane region" description="Helical" evidence="1">
    <location>
        <begin position="143"/>
        <end position="160"/>
    </location>
</feature>
<feature type="transmembrane region" description="Helical" evidence="1">
    <location>
        <begin position="62"/>
        <end position="83"/>
    </location>
</feature>
<proteinExistence type="predicted"/>
<keyword evidence="1" id="KW-1133">Transmembrane helix</keyword>
<feature type="transmembrane region" description="Helical" evidence="1">
    <location>
        <begin position="197"/>
        <end position="218"/>
    </location>
</feature>
<keyword evidence="3" id="KW-1185">Reference proteome</keyword>
<comment type="caution">
    <text evidence="2">The sequence shown here is derived from an EMBL/GenBank/DDBJ whole genome shotgun (WGS) entry which is preliminary data.</text>
</comment>
<protein>
    <recommendedName>
        <fullName evidence="4">Yip1 domain-containing protein</fullName>
    </recommendedName>
</protein>
<name>A0A540VE17_9CHLR</name>
<keyword evidence="1" id="KW-0472">Membrane</keyword>
<dbReference type="AlphaFoldDB" id="A0A540VE17"/>
<sequence length="256" mass="27114">MKADGLWPGEVLDSRTSAVAWRDWLPSPQQVSNAIQLRFEEGTGETADLADSAPAISMRQGLGLVIVAGLVAGSLPFLVHWIAAARAGTTVPLWRLAQAAAEGQGTGVLAETLQRIAGLEPAFFPGWLAAGLSALGLWLSQPLHWLTLWIVYGLGVLVVLKLQGATTTLQRFYAITSYAAVPLVLTFFSPIPCLGGLARTVGYLWALVLYVQAIRALTGFHLGQVIVAVLVPTAVVLLAGLLSLSALALSLLRILF</sequence>